<evidence type="ECO:0000313" key="3">
    <source>
        <dbReference type="Proteomes" id="UP000028058"/>
    </source>
</evidence>
<keyword evidence="3" id="KW-1185">Reference proteome</keyword>
<name>A0A3R7FP51_9ACTN</name>
<dbReference type="AlphaFoldDB" id="A0A3R7FP51"/>
<organism evidence="2 3">
    <name type="scientific">Streptomyces xinghaiensis</name>
    <dbReference type="NCBI Taxonomy" id="1038928"/>
    <lineage>
        <taxon>Bacteria</taxon>
        <taxon>Bacillati</taxon>
        <taxon>Actinomycetota</taxon>
        <taxon>Actinomycetes</taxon>
        <taxon>Kitasatosporales</taxon>
        <taxon>Streptomycetaceae</taxon>
        <taxon>Streptomyces</taxon>
    </lineage>
</organism>
<dbReference type="RefSeq" id="WP_043467667.1">
    <property type="nucleotide sequence ID" value="NZ_JNAD02000013.1"/>
</dbReference>
<reference evidence="2 3" key="1">
    <citation type="journal article" date="2014" name="Genome Announc.">
        <title>Draft Genome Sequence of Streptomyces fradiae ATCC 19609, a Strain Highly Sensitive to Antibiotics.</title>
        <authorList>
            <person name="Bekker O.B."/>
            <person name="Klimina K.M."/>
            <person name="Vatlin A.A."/>
            <person name="Zakharevich N.V."/>
            <person name="Kasianov A.S."/>
            <person name="Danilenko V.N."/>
        </authorList>
    </citation>
    <scope>NUCLEOTIDE SEQUENCE [LARGE SCALE GENOMIC DNA]</scope>
    <source>
        <strain evidence="2 3">ATCC 19609</strain>
    </source>
</reference>
<comment type="caution">
    <text evidence="2">The sequence shown here is derived from an EMBL/GenBank/DDBJ whole genome shotgun (WGS) entry which is preliminary data.</text>
</comment>
<feature type="region of interest" description="Disordered" evidence="1">
    <location>
        <begin position="1"/>
        <end position="23"/>
    </location>
</feature>
<gene>
    <name evidence="2" type="ORF">SFRA_024735</name>
</gene>
<evidence type="ECO:0000313" key="2">
    <source>
        <dbReference type="EMBL" id="RKM92596.1"/>
    </source>
</evidence>
<proteinExistence type="predicted"/>
<protein>
    <submittedName>
        <fullName evidence="2">Uncharacterized protein</fullName>
    </submittedName>
</protein>
<dbReference type="EMBL" id="JNAD02000013">
    <property type="protein sequence ID" value="RKM92596.1"/>
    <property type="molecule type" value="Genomic_DNA"/>
</dbReference>
<dbReference type="Proteomes" id="UP000028058">
    <property type="component" value="Unassembled WGS sequence"/>
</dbReference>
<sequence length="104" mass="10989">MTPSTPADSADRATANDETPTPEIQAVELTATLYINPFDSACGECHQPTAMDAYRHTDVSGWGGEPGGGCGARFVNTASHHTAITPAILRRSRPDLPVRDTPTP</sequence>
<accession>A0A3R7FP51</accession>
<evidence type="ECO:0000256" key="1">
    <source>
        <dbReference type="SAM" id="MobiDB-lite"/>
    </source>
</evidence>